<dbReference type="PROSITE" id="PS00923">
    <property type="entry name" value="ASP_GLU_RACEMASE_1"/>
    <property type="match status" value="1"/>
</dbReference>
<evidence type="ECO:0000313" key="8">
    <source>
        <dbReference type="EMBL" id="RGX80810.1"/>
    </source>
</evidence>
<comment type="pathway">
    <text evidence="7">Cell wall biogenesis; peptidoglycan biosynthesis.</text>
</comment>
<dbReference type="Pfam" id="PF01177">
    <property type="entry name" value="Asp_Glu_race"/>
    <property type="match status" value="1"/>
</dbReference>
<dbReference type="AlphaFoldDB" id="A0A413HAR8"/>
<dbReference type="GO" id="GO:0071555">
    <property type="term" value="P:cell wall organization"/>
    <property type="evidence" value="ECO:0007669"/>
    <property type="project" value="UniProtKB-KW"/>
</dbReference>
<name>A0A413HAR8_9BACE</name>
<comment type="caution">
    <text evidence="8">The sequence shown here is derived from an EMBL/GenBank/DDBJ whole genome shotgun (WGS) entry which is preliminary data.</text>
</comment>
<dbReference type="Gene3D" id="3.40.50.1860">
    <property type="match status" value="2"/>
</dbReference>
<feature type="binding site" evidence="7">
    <location>
        <begin position="199"/>
        <end position="200"/>
    </location>
    <ligand>
        <name>substrate</name>
    </ligand>
</feature>
<comment type="similarity">
    <text evidence="7">Belongs to the aspartate/glutamate racemases family.</text>
</comment>
<dbReference type="InterPro" id="IPR001920">
    <property type="entry name" value="Asp/Glu_race"/>
</dbReference>
<proteinExistence type="inferred from homology"/>
<dbReference type="FunFam" id="3.40.50.1860:FF:000001">
    <property type="entry name" value="Glutamate racemase"/>
    <property type="match status" value="1"/>
</dbReference>
<dbReference type="EMBL" id="QSCF01000002">
    <property type="protein sequence ID" value="RGX80810.1"/>
    <property type="molecule type" value="Genomic_DNA"/>
</dbReference>
<organism evidence="8 9">
    <name type="scientific">Bacteroides stercorirosoris</name>
    <dbReference type="NCBI Taxonomy" id="871324"/>
    <lineage>
        <taxon>Bacteria</taxon>
        <taxon>Pseudomonadati</taxon>
        <taxon>Bacteroidota</taxon>
        <taxon>Bacteroidia</taxon>
        <taxon>Bacteroidales</taxon>
        <taxon>Bacteroidaceae</taxon>
        <taxon>Bacteroides</taxon>
    </lineage>
</organism>
<evidence type="ECO:0000256" key="4">
    <source>
        <dbReference type="ARBA" id="ARBA00022984"/>
    </source>
</evidence>
<comment type="function">
    <text evidence="7">Provides the (R)-glutamate required for cell wall biosynthesis.</text>
</comment>
<sequence length="279" mass="31087">MKQELPTIPGPIGVFDSGYGGLTILSKIREALPQYDYIYLGDNARTPYGTRSFEIVYEFTLQAVTKLFEMGCHLVILACNTASAKALRSIQMNDLPGMDPSRRVLGVIRPTVECIGGITHSRHVGILATSGTVKSESYPLEIHKLFPDIQVQGEACPLWVPLVENNEAEGEGTDYFIRKYIDELLAKDRQIDTVILGCTHYPLLLPKIKKYMPEGITTVAQGELVADSLKDYLQRHPEMDAKCTKGSKCSYYTTEAEEKFIESASTFLNKAVTVQRIEL</sequence>
<feature type="active site" description="Proton donor/acceptor" evidence="7">
    <location>
        <position position="198"/>
    </location>
</feature>
<keyword evidence="3 7" id="KW-0133">Cell shape</keyword>
<keyword evidence="4 7" id="KW-0573">Peptidoglycan synthesis</keyword>
<dbReference type="HAMAP" id="MF_00258">
    <property type="entry name" value="Glu_racemase"/>
    <property type="match status" value="1"/>
</dbReference>
<dbReference type="InterPro" id="IPR033134">
    <property type="entry name" value="Asp/Glu_racemase_AS_2"/>
</dbReference>
<reference evidence="8 9" key="1">
    <citation type="submission" date="2018-08" db="EMBL/GenBank/DDBJ databases">
        <title>A genome reference for cultivated species of the human gut microbiota.</title>
        <authorList>
            <person name="Zou Y."/>
            <person name="Xue W."/>
            <person name="Luo G."/>
        </authorList>
    </citation>
    <scope>NUCLEOTIDE SEQUENCE [LARGE SCALE GENOMIC DNA]</scope>
    <source>
        <strain evidence="8 9">OF03-9BH</strain>
    </source>
</reference>
<evidence type="ECO:0000313" key="9">
    <source>
        <dbReference type="Proteomes" id="UP000286075"/>
    </source>
</evidence>
<feature type="binding site" evidence="7">
    <location>
        <begin position="16"/>
        <end position="17"/>
    </location>
    <ligand>
        <name>substrate</name>
    </ligand>
</feature>
<gene>
    <name evidence="7 8" type="primary">murI</name>
    <name evidence="8" type="ORF">DXA68_02445</name>
</gene>
<evidence type="ECO:0000256" key="6">
    <source>
        <dbReference type="ARBA" id="ARBA00023316"/>
    </source>
</evidence>
<dbReference type="UniPathway" id="UPA00219"/>
<evidence type="ECO:0000256" key="5">
    <source>
        <dbReference type="ARBA" id="ARBA00023235"/>
    </source>
</evidence>
<feature type="active site" description="Proton donor/acceptor" evidence="7">
    <location>
        <position position="79"/>
    </location>
</feature>
<keyword evidence="5 7" id="KW-0413">Isomerase</keyword>
<keyword evidence="6 7" id="KW-0961">Cell wall biogenesis/degradation</keyword>
<evidence type="ECO:0000256" key="2">
    <source>
        <dbReference type="ARBA" id="ARBA00013090"/>
    </source>
</evidence>
<dbReference type="SUPFAM" id="SSF53681">
    <property type="entry name" value="Aspartate/glutamate racemase"/>
    <property type="match status" value="2"/>
</dbReference>
<accession>A0A413HAR8</accession>
<dbReference type="OrthoDB" id="9801055at2"/>
<evidence type="ECO:0000256" key="1">
    <source>
        <dbReference type="ARBA" id="ARBA00001602"/>
    </source>
</evidence>
<dbReference type="PROSITE" id="PS00924">
    <property type="entry name" value="ASP_GLU_RACEMASE_2"/>
    <property type="match status" value="1"/>
</dbReference>
<dbReference type="EC" id="5.1.1.3" evidence="2 7"/>
<dbReference type="GO" id="GO:0009252">
    <property type="term" value="P:peptidoglycan biosynthetic process"/>
    <property type="evidence" value="ECO:0007669"/>
    <property type="project" value="UniProtKB-UniRule"/>
</dbReference>
<dbReference type="PANTHER" id="PTHR21198:SF2">
    <property type="entry name" value="GLUTAMATE RACEMASE"/>
    <property type="match status" value="1"/>
</dbReference>
<dbReference type="InterPro" id="IPR018187">
    <property type="entry name" value="Asp/Glu_racemase_AS_1"/>
</dbReference>
<dbReference type="RefSeq" id="WP_117986500.1">
    <property type="nucleotide sequence ID" value="NZ_CABMFG010000002.1"/>
</dbReference>
<dbReference type="GO" id="GO:0008360">
    <property type="term" value="P:regulation of cell shape"/>
    <property type="evidence" value="ECO:0007669"/>
    <property type="project" value="UniProtKB-KW"/>
</dbReference>
<dbReference type="InterPro" id="IPR004391">
    <property type="entry name" value="Glu_race"/>
</dbReference>
<comment type="catalytic activity">
    <reaction evidence="1 7">
        <text>L-glutamate = D-glutamate</text>
        <dbReference type="Rhea" id="RHEA:12813"/>
        <dbReference type="ChEBI" id="CHEBI:29985"/>
        <dbReference type="ChEBI" id="CHEBI:29986"/>
        <dbReference type="EC" id="5.1.1.3"/>
    </reaction>
</comment>
<dbReference type="GO" id="GO:0008881">
    <property type="term" value="F:glutamate racemase activity"/>
    <property type="evidence" value="ECO:0007669"/>
    <property type="project" value="UniProtKB-UniRule"/>
</dbReference>
<dbReference type="InterPro" id="IPR015942">
    <property type="entry name" value="Asp/Glu/hydantoin_racemase"/>
</dbReference>
<feature type="binding site" evidence="7">
    <location>
        <begin position="48"/>
        <end position="49"/>
    </location>
    <ligand>
        <name>substrate</name>
    </ligand>
</feature>
<evidence type="ECO:0000256" key="3">
    <source>
        <dbReference type="ARBA" id="ARBA00022960"/>
    </source>
</evidence>
<dbReference type="Proteomes" id="UP000286075">
    <property type="component" value="Unassembled WGS sequence"/>
</dbReference>
<evidence type="ECO:0000256" key="7">
    <source>
        <dbReference type="HAMAP-Rule" id="MF_00258"/>
    </source>
</evidence>
<feature type="binding site" evidence="7">
    <location>
        <begin position="80"/>
        <end position="81"/>
    </location>
    <ligand>
        <name>substrate</name>
    </ligand>
</feature>
<protein>
    <recommendedName>
        <fullName evidence="2 7">Glutamate racemase</fullName>
        <ecNumber evidence="2 7">5.1.1.3</ecNumber>
    </recommendedName>
</protein>
<dbReference type="PANTHER" id="PTHR21198">
    <property type="entry name" value="GLUTAMATE RACEMASE"/>
    <property type="match status" value="1"/>
</dbReference>
<dbReference type="NCBIfam" id="TIGR00067">
    <property type="entry name" value="glut_race"/>
    <property type="match status" value="1"/>
</dbReference>